<accession>A0A6N2SYS0</accession>
<dbReference type="GO" id="GO:0016746">
    <property type="term" value="F:acyltransferase activity"/>
    <property type="evidence" value="ECO:0007669"/>
    <property type="project" value="UniProtKB-KW"/>
</dbReference>
<dbReference type="Gene3D" id="2.160.10.10">
    <property type="entry name" value="Hexapeptide repeat proteins"/>
    <property type="match status" value="1"/>
</dbReference>
<dbReference type="EC" id="2.3.1.-" evidence="3"/>
<dbReference type="InterPro" id="IPR018357">
    <property type="entry name" value="Hexapep_transf_CS"/>
</dbReference>
<name>A0A6N2SYS0_ANAHA</name>
<proteinExistence type="predicted"/>
<keyword evidence="1 3" id="KW-0808">Transferase</keyword>
<gene>
    <name evidence="3" type="primary">vat</name>
    <name evidence="3" type="ORF">AHLFYP4_01150</name>
</gene>
<dbReference type="Pfam" id="PF00132">
    <property type="entry name" value="Hexapep"/>
    <property type="match status" value="1"/>
</dbReference>
<organism evidence="3">
    <name type="scientific">Anaerostipes hadrus</name>
    <dbReference type="NCBI Taxonomy" id="649756"/>
    <lineage>
        <taxon>Bacteria</taxon>
        <taxon>Bacillati</taxon>
        <taxon>Bacillota</taxon>
        <taxon>Clostridia</taxon>
        <taxon>Lachnospirales</taxon>
        <taxon>Lachnospiraceae</taxon>
        <taxon>Anaerostipes</taxon>
    </lineage>
</organism>
<dbReference type="SUPFAM" id="SSF51161">
    <property type="entry name" value="Trimeric LpxA-like enzymes"/>
    <property type="match status" value="1"/>
</dbReference>
<dbReference type="CDD" id="cd03349">
    <property type="entry name" value="LbH_XAT"/>
    <property type="match status" value="1"/>
</dbReference>
<dbReference type="RefSeq" id="WP_227085509.1">
    <property type="nucleotide sequence ID" value="NZ_CACRSX010000024.1"/>
</dbReference>
<protein>
    <submittedName>
        <fullName evidence="3">Virginiamycin A acetyltransferase</fullName>
        <ecNumber evidence="3">2.3.1.-</ecNumber>
    </submittedName>
</protein>
<dbReference type="PANTHER" id="PTHR43300:SF11">
    <property type="entry name" value="ACETYLTRANSFERASE RV3034C-RELATED"/>
    <property type="match status" value="1"/>
</dbReference>
<keyword evidence="3" id="KW-0012">Acyltransferase</keyword>
<dbReference type="EMBL" id="CACRSX010000024">
    <property type="protein sequence ID" value="VYS98316.1"/>
    <property type="molecule type" value="Genomic_DNA"/>
</dbReference>
<evidence type="ECO:0000256" key="2">
    <source>
        <dbReference type="ARBA" id="ARBA00022737"/>
    </source>
</evidence>
<reference evidence="3" key="1">
    <citation type="submission" date="2019-11" db="EMBL/GenBank/DDBJ databases">
        <authorList>
            <person name="Feng L."/>
        </authorList>
    </citation>
    <scope>NUCLEOTIDE SEQUENCE</scope>
    <source>
        <strain evidence="3">AhadrusLFYP4</strain>
    </source>
</reference>
<dbReference type="AlphaFoldDB" id="A0A6N2SYS0"/>
<dbReference type="PROSITE" id="PS00101">
    <property type="entry name" value="HEXAPEP_TRANSFERASES"/>
    <property type="match status" value="1"/>
</dbReference>
<evidence type="ECO:0000256" key="1">
    <source>
        <dbReference type="ARBA" id="ARBA00022679"/>
    </source>
</evidence>
<evidence type="ECO:0000313" key="3">
    <source>
        <dbReference type="EMBL" id="VYS98316.1"/>
    </source>
</evidence>
<dbReference type="InterPro" id="IPR050179">
    <property type="entry name" value="Trans_hexapeptide_repeat"/>
</dbReference>
<sequence>MSIINFIKWRIIDKKRQKEWRKKNSHNSVVLNSFVPFDCIQIGKYTYGELNILRLDDSSNLTIGSLCSIAENVTFLLAADHGISRISTFPFKAKMLKETENEALSKGDIVVDDDVWIGHGATILSGVHIGQGAVVAAGAVVSKDVPPYAIVGGVPAKIIKYRFDEKMIEQMLKKDFDQITEDMVAEHKEELYKELKSVEQIEWIPDKQEL</sequence>
<dbReference type="PANTHER" id="PTHR43300">
    <property type="entry name" value="ACETYLTRANSFERASE"/>
    <property type="match status" value="1"/>
</dbReference>
<dbReference type="InterPro" id="IPR011004">
    <property type="entry name" value="Trimer_LpxA-like_sf"/>
</dbReference>
<dbReference type="InterPro" id="IPR001451">
    <property type="entry name" value="Hexapep"/>
</dbReference>
<keyword evidence="2" id="KW-0677">Repeat</keyword>